<dbReference type="InterPro" id="IPR036928">
    <property type="entry name" value="AS_sf"/>
</dbReference>
<dbReference type="Gene3D" id="3.90.1300.10">
    <property type="entry name" value="Amidase signature (AS) domain"/>
    <property type="match status" value="1"/>
</dbReference>
<dbReference type="SUPFAM" id="SSF75304">
    <property type="entry name" value="Amidase signature (AS) enzymes"/>
    <property type="match status" value="1"/>
</dbReference>
<keyword evidence="4" id="KW-1185">Reference proteome</keyword>
<comment type="caution">
    <text evidence="3">The sequence shown here is derived from an EMBL/GenBank/DDBJ whole genome shotgun (WGS) entry which is preliminary data.</text>
</comment>
<evidence type="ECO:0000313" key="4">
    <source>
        <dbReference type="Proteomes" id="UP001205890"/>
    </source>
</evidence>
<comment type="similarity">
    <text evidence="1">Belongs to the amidase family.</text>
</comment>
<evidence type="ECO:0000313" key="3">
    <source>
        <dbReference type="EMBL" id="MCP8937050.1"/>
    </source>
</evidence>
<evidence type="ECO:0000259" key="2">
    <source>
        <dbReference type="Pfam" id="PF01425"/>
    </source>
</evidence>
<sequence length="412" mass="42868">MLSLLDLRRRIDSGELSASDAIRQSLQAIGERDGALKAFASVDRSAVAGHGLLAGVALGVKDIIDTADLPTEMGCKAIYGSWRPRADAAIVSLAKMAGATVVGKTETTAFAFLDPAPTLNPHRADRTPGGSSSGSAAAVAAGLVPLAIGTQTGGSVIRPASFCGVAAIKPSFRLLPTVGLKTSAWTLDTLGLMAASVADCAYALEAISGREMRLPDDPGAPRFALARQRFAGDAAPEGEAALEKAARLAEKAGATVVEIDLPRPFADAWAIHGTVQNYEIRVSMAWEYLNRRADLPPRIGGLLDEAQSIRASDYDAVRGAARRARLAAKDFFAEHGVDAILTYSAPGAAPDRSTTGDPRFNKLLTLLGAPCVNVPGLVSGDSLPVGVQVVAPFGRDAQALRAAAWLERIVRA</sequence>
<dbReference type="Proteomes" id="UP001205890">
    <property type="component" value="Unassembled WGS sequence"/>
</dbReference>
<feature type="domain" description="Amidase" evidence="2">
    <location>
        <begin position="33"/>
        <end position="399"/>
    </location>
</feature>
<accession>A0ABT1L6Q3</accession>
<protein>
    <submittedName>
        <fullName evidence="3">Amidase</fullName>
    </submittedName>
</protein>
<dbReference type="InterPro" id="IPR000120">
    <property type="entry name" value="Amidase"/>
</dbReference>
<reference evidence="3 4" key="1">
    <citation type="submission" date="2022-07" db="EMBL/GenBank/DDBJ databases">
        <authorList>
            <person name="Li W.-J."/>
            <person name="Deng Q.-Q."/>
        </authorList>
    </citation>
    <scope>NUCLEOTIDE SEQUENCE [LARGE SCALE GENOMIC DNA]</scope>
    <source>
        <strain evidence="3 4">SYSU M60028</strain>
    </source>
</reference>
<dbReference type="InterPro" id="IPR023631">
    <property type="entry name" value="Amidase_dom"/>
</dbReference>
<dbReference type="RefSeq" id="WP_254737601.1">
    <property type="nucleotide sequence ID" value="NZ_JANCLU010000001.1"/>
</dbReference>
<evidence type="ECO:0000256" key="1">
    <source>
        <dbReference type="ARBA" id="ARBA00009199"/>
    </source>
</evidence>
<dbReference type="PANTHER" id="PTHR11895">
    <property type="entry name" value="TRANSAMIDASE"/>
    <property type="match status" value="1"/>
</dbReference>
<dbReference type="EMBL" id="JANCLU010000001">
    <property type="protein sequence ID" value="MCP8937050.1"/>
    <property type="molecule type" value="Genomic_DNA"/>
</dbReference>
<dbReference type="Pfam" id="PF01425">
    <property type="entry name" value="Amidase"/>
    <property type="match status" value="1"/>
</dbReference>
<proteinExistence type="inferred from homology"/>
<name>A0ABT1L6Q3_9HYPH</name>
<dbReference type="PANTHER" id="PTHR11895:SF151">
    <property type="entry name" value="GLUTAMYL-TRNA(GLN) AMIDOTRANSFERASE SUBUNIT A"/>
    <property type="match status" value="1"/>
</dbReference>
<organism evidence="3 4">
    <name type="scientific">Alsobacter ponti</name>
    <dbReference type="NCBI Taxonomy" id="2962936"/>
    <lineage>
        <taxon>Bacteria</taxon>
        <taxon>Pseudomonadati</taxon>
        <taxon>Pseudomonadota</taxon>
        <taxon>Alphaproteobacteria</taxon>
        <taxon>Hyphomicrobiales</taxon>
        <taxon>Alsobacteraceae</taxon>
        <taxon>Alsobacter</taxon>
    </lineage>
</organism>
<gene>
    <name evidence="3" type="ORF">NK718_00835</name>
</gene>